<accession>A0A179G8R3</accession>
<sequence length="122" mass="13364">MTLGKDRGETRCQPLCKKAGLSTCTRLQTALGTPFSVLRSRQLATQLYQDNIAHYKHCTVPCFTVWCLPRVRTTDLASLKFLGLSRSGPSLFHQPGATNVLLSRLVSSSISALCLDRVGPMP</sequence>
<name>A0A179G8R3_METCM</name>
<dbReference type="Proteomes" id="UP000078397">
    <property type="component" value="Unassembled WGS sequence"/>
</dbReference>
<evidence type="ECO:0000313" key="1">
    <source>
        <dbReference type="EMBL" id="OAQ73773.1"/>
    </source>
</evidence>
<protein>
    <submittedName>
        <fullName evidence="1">Uncharacterized protein</fullName>
    </submittedName>
</protein>
<dbReference type="EMBL" id="LSBJ02000001">
    <property type="protein sequence ID" value="OAQ73773.1"/>
    <property type="molecule type" value="Genomic_DNA"/>
</dbReference>
<dbReference type="KEGG" id="pchm:VFPPC_15360"/>
<reference evidence="1 2" key="1">
    <citation type="journal article" date="2016" name="PLoS Pathog.">
        <title>Biosynthesis of antibiotic leucinostatins in bio-control fungus Purpureocillium lilacinum and their inhibition on phytophthora revealed by genome mining.</title>
        <authorList>
            <person name="Wang G."/>
            <person name="Liu Z."/>
            <person name="Lin R."/>
            <person name="Li E."/>
            <person name="Mao Z."/>
            <person name="Ling J."/>
            <person name="Yang Y."/>
            <person name="Yin W.B."/>
            <person name="Xie B."/>
        </authorList>
    </citation>
    <scope>NUCLEOTIDE SEQUENCE [LARGE SCALE GENOMIC DNA]</scope>
    <source>
        <strain evidence="1">170</strain>
    </source>
</reference>
<evidence type="ECO:0000313" key="2">
    <source>
        <dbReference type="Proteomes" id="UP000078397"/>
    </source>
</evidence>
<dbReference type="GeneID" id="28857107"/>
<gene>
    <name evidence="1" type="ORF">VFPPC_15360</name>
</gene>
<comment type="caution">
    <text evidence="1">The sequence shown here is derived from an EMBL/GenBank/DDBJ whole genome shotgun (WGS) entry which is preliminary data.</text>
</comment>
<dbReference type="AlphaFoldDB" id="A0A179G8R3"/>
<proteinExistence type="predicted"/>
<dbReference type="RefSeq" id="XP_018149856.1">
    <property type="nucleotide sequence ID" value="XM_018293113.1"/>
</dbReference>
<keyword evidence="2" id="KW-1185">Reference proteome</keyword>
<organism evidence="1 2">
    <name type="scientific">Pochonia chlamydosporia 170</name>
    <dbReference type="NCBI Taxonomy" id="1380566"/>
    <lineage>
        <taxon>Eukaryota</taxon>
        <taxon>Fungi</taxon>
        <taxon>Dikarya</taxon>
        <taxon>Ascomycota</taxon>
        <taxon>Pezizomycotina</taxon>
        <taxon>Sordariomycetes</taxon>
        <taxon>Hypocreomycetidae</taxon>
        <taxon>Hypocreales</taxon>
        <taxon>Clavicipitaceae</taxon>
        <taxon>Pochonia</taxon>
    </lineage>
</organism>